<dbReference type="InterPro" id="IPR036705">
    <property type="entry name" value="Ribosyl_crysJ1_sf"/>
</dbReference>
<feature type="binding site" evidence="3">
    <location>
        <position position="59"/>
    </location>
    <ligand>
        <name>Mg(2+)</name>
        <dbReference type="ChEBI" id="CHEBI:18420"/>
        <label>1</label>
    </ligand>
</feature>
<comment type="cofactor">
    <cofactor evidence="3">
        <name>Mg(2+)</name>
        <dbReference type="ChEBI" id="CHEBI:18420"/>
    </cofactor>
    <text evidence="3">Binds 2 magnesium ions per subunit.</text>
</comment>
<dbReference type="EMBL" id="JACDTZ010000001">
    <property type="protein sequence ID" value="MBA5243286.1"/>
    <property type="molecule type" value="Genomic_DNA"/>
</dbReference>
<dbReference type="Proteomes" id="UP000523682">
    <property type="component" value="Unassembled WGS sequence"/>
</dbReference>
<dbReference type="InterPro" id="IPR005502">
    <property type="entry name" value="Ribosyl_crysJ1"/>
</dbReference>
<dbReference type="SUPFAM" id="SSF101478">
    <property type="entry name" value="ADP-ribosylglycohydrolase"/>
    <property type="match status" value="1"/>
</dbReference>
<feature type="binding site" evidence="3">
    <location>
        <position position="249"/>
    </location>
    <ligand>
        <name>Mg(2+)</name>
        <dbReference type="ChEBI" id="CHEBI:18420"/>
        <label>1</label>
    </ligand>
</feature>
<dbReference type="PANTHER" id="PTHR16222">
    <property type="entry name" value="ADP-RIBOSYLGLYCOHYDROLASE"/>
    <property type="match status" value="1"/>
</dbReference>
<evidence type="ECO:0000256" key="2">
    <source>
        <dbReference type="ARBA" id="ARBA00022801"/>
    </source>
</evidence>
<feature type="binding site" evidence="3">
    <location>
        <position position="57"/>
    </location>
    <ligand>
        <name>Mg(2+)</name>
        <dbReference type="ChEBI" id="CHEBI:18420"/>
        <label>1</label>
    </ligand>
</feature>
<feature type="binding site" evidence="3">
    <location>
        <position position="248"/>
    </location>
    <ligand>
        <name>Mg(2+)</name>
        <dbReference type="ChEBI" id="CHEBI:18420"/>
        <label>1</label>
    </ligand>
</feature>
<accession>A0A7W2E8V6</accession>
<protein>
    <submittedName>
        <fullName evidence="4">ADP-ribosylglycohydrolase family protein</fullName>
    </submittedName>
</protein>
<feature type="binding site" evidence="3">
    <location>
        <position position="246"/>
    </location>
    <ligand>
        <name>Mg(2+)</name>
        <dbReference type="ChEBI" id="CHEBI:18420"/>
        <label>1</label>
    </ligand>
</feature>
<dbReference type="PANTHER" id="PTHR16222:SF24">
    <property type="entry name" value="ADP-RIBOSYLHYDROLASE ARH3"/>
    <property type="match status" value="1"/>
</dbReference>
<comment type="caution">
    <text evidence="4">The sequence shown here is derived from an EMBL/GenBank/DDBJ whole genome shotgun (WGS) entry which is preliminary data.</text>
</comment>
<dbReference type="GO" id="GO:0016787">
    <property type="term" value="F:hydrolase activity"/>
    <property type="evidence" value="ECO:0007669"/>
    <property type="project" value="UniProtKB-KW"/>
</dbReference>
<keyword evidence="2 4" id="KW-0378">Hydrolase</keyword>
<keyword evidence="3" id="KW-0479">Metal-binding</keyword>
<sequence length="304" mass="32810">MDMISRARGVLYGQCIGDNLGAQVEFYKPEDIAAEYPDGVRDMRDGGHWGLKAGQATDDTEMAIELIDALRRAGGFDESEALAGYQRWMATDPFDAGNTCRSALERGEKDHGSQANGALMRISPLAVAYAGKPEEAERFARADAELTHPNPMTVAANAVYAGALADVLGGADPLEALRNRLDRENLDQYRDDRAIARGDTTATWETQLPNNGGGWVCTALNAVVYHVAQGTDFEEALVQTIALGGDTDTNAAIVGAFLGGVVGQHAIPQRWHDVIDAIEPPLAHNRPERYVPRPREWAAALLAE</sequence>
<dbReference type="Pfam" id="PF03747">
    <property type="entry name" value="ADP_ribosyl_GH"/>
    <property type="match status" value="1"/>
</dbReference>
<dbReference type="RefSeq" id="WP_181888063.1">
    <property type="nucleotide sequence ID" value="NZ_CP170998.1"/>
</dbReference>
<dbReference type="GO" id="GO:0046872">
    <property type="term" value="F:metal ion binding"/>
    <property type="evidence" value="ECO:0007669"/>
    <property type="project" value="UniProtKB-KW"/>
</dbReference>
<keyword evidence="5" id="KW-1185">Reference proteome</keyword>
<feature type="binding site" evidence="3">
    <location>
        <position position="58"/>
    </location>
    <ligand>
        <name>Mg(2+)</name>
        <dbReference type="ChEBI" id="CHEBI:18420"/>
        <label>1</label>
    </ligand>
</feature>
<proteinExistence type="inferred from homology"/>
<dbReference type="AlphaFoldDB" id="A0A7W2E8V6"/>
<dbReference type="InterPro" id="IPR050792">
    <property type="entry name" value="ADP-ribosylglycohydrolase"/>
</dbReference>
<evidence type="ECO:0000313" key="4">
    <source>
        <dbReference type="EMBL" id="MBA5243286.1"/>
    </source>
</evidence>
<name>A0A7W2E8V6_9CORY</name>
<evidence type="ECO:0000256" key="3">
    <source>
        <dbReference type="PIRSR" id="PIRSR605502-1"/>
    </source>
</evidence>
<keyword evidence="3" id="KW-0460">Magnesium</keyword>
<evidence type="ECO:0000256" key="1">
    <source>
        <dbReference type="ARBA" id="ARBA00010702"/>
    </source>
</evidence>
<dbReference type="Gene3D" id="1.10.4080.10">
    <property type="entry name" value="ADP-ribosylation/Crystallin J1"/>
    <property type="match status" value="1"/>
</dbReference>
<evidence type="ECO:0000313" key="5">
    <source>
        <dbReference type="Proteomes" id="UP000523682"/>
    </source>
</evidence>
<comment type="similarity">
    <text evidence="1">Belongs to the ADP-ribosylglycohydrolase family.</text>
</comment>
<gene>
    <name evidence="4" type="ORF">H0193_00375</name>
</gene>
<reference evidence="4 5" key="1">
    <citation type="submission" date="2020-07" db="EMBL/GenBank/DDBJ databases">
        <title>Draft genome and description of Corynebacterium haemomassiliense strain Marseile-Q3615 sp. nov.</title>
        <authorList>
            <person name="Boxberger M."/>
            <person name="La Scola B."/>
        </authorList>
    </citation>
    <scope>NUCLEOTIDE SEQUENCE [LARGE SCALE GENOMIC DNA]</scope>
    <source>
        <strain evidence="4 5">Marseille-Q3615</strain>
    </source>
</reference>
<organism evidence="4 5">
    <name type="scientific">Corynebacterium haemomassiliense</name>
    <dbReference type="NCBI Taxonomy" id="2754726"/>
    <lineage>
        <taxon>Bacteria</taxon>
        <taxon>Bacillati</taxon>
        <taxon>Actinomycetota</taxon>
        <taxon>Actinomycetes</taxon>
        <taxon>Mycobacteriales</taxon>
        <taxon>Corynebacteriaceae</taxon>
        <taxon>Corynebacterium</taxon>
    </lineage>
</organism>